<evidence type="ECO:0000313" key="3">
    <source>
        <dbReference type="EMBL" id="EQD56335.1"/>
    </source>
</evidence>
<dbReference type="InterPro" id="IPR024370">
    <property type="entry name" value="PBP_domain"/>
</dbReference>
<evidence type="ECO:0000259" key="2">
    <source>
        <dbReference type="Pfam" id="PF12849"/>
    </source>
</evidence>
<dbReference type="Gene3D" id="3.40.190.10">
    <property type="entry name" value="Periplasmic binding protein-like II"/>
    <property type="match status" value="1"/>
</dbReference>
<gene>
    <name evidence="3" type="ORF">B1A_11592</name>
</gene>
<organism evidence="3">
    <name type="scientific">mine drainage metagenome</name>
    <dbReference type="NCBI Taxonomy" id="410659"/>
    <lineage>
        <taxon>unclassified sequences</taxon>
        <taxon>metagenomes</taxon>
        <taxon>ecological metagenomes</taxon>
    </lineage>
</organism>
<dbReference type="EMBL" id="AUZX01008313">
    <property type="protein sequence ID" value="EQD56335.1"/>
    <property type="molecule type" value="Genomic_DNA"/>
</dbReference>
<dbReference type="PANTHER" id="PTHR30570:SF1">
    <property type="entry name" value="PHOSPHATE-BINDING PROTEIN PSTS"/>
    <property type="match status" value="1"/>
</dbReference>
<dbReference type="InterPro" id="IPR050811">
    <property type="entry name" value="Phosphate_ABC_transporter"/>
</dbReference>
<reference evidence="3" key="1">
    <citation type="submission" date="2013-08" db="EMBL/GenBank/DDBJ databases">
        <authorList>
            <person name="Mendez C."/>
            <person name="Richter M."/>
            <person name="Ferrer M."/>
            <person name="Sanchez J."/>
        </authorList>
    </citation>
    <scope>NUCLEOTIDE SEQUENCE</scope>
</reference>
<sequence length="215" mass="23335">MRHAYLLPLLPLLSLLFTAAAAPTVAAPAATTLRWRGDFTTANSLADGLAKAWARDGGGKLEVDSFNTISGIDQALDGKVDIAGSARPPFSGRPRESGLVFTPLAWDALVLITHRNNPVHDITLQQLYQVYMGYTTNWSQLAGRTSPSICTRSPARWMVSSSTCASFCTAVVIRRSRRRACISTHSNCKSRSGSMRTRWASARTRMSTATPGCRC</sequence>
<feature type="domain" description="PBP" evidence="2">
    <location>
        <begin position="26"/>
        <end position="148"/>
    </location>
</feature>
<evidence type="ECO:0000256" key="1">
    <source>
        <dbReference type="ARBA" id="ARBA00022729"/>
    </source>
</evidence>
<dbReference type="PANTHER" id="PTHR30570">
    <property type="entry name" value="PERIPLASMIC PHOSPHATE BINDING COMPONENT OF PHOSPHATE ABC TRANSPORTER"/>
    <property type="match status" value="1"/>
</dbReference>
<dbReference type="SUPFAM" id="SSF53850">
    <property type="entry name" value="Periplasmic binding protein-like II"/>
    <property type="match status" value="1"/>
</dbReference>
<feature type="non-terminal residue" evidence="3">
    <location>
        <position position="215"/>
    </location>
</feature>
<name>T1BQS4_9ZZZZ</name>
<dbReference type="Pfam" id="PF12849">
    <property type="entry name" value="PBP_like_2"/>
    <property type="match status" value="1"/>
</dbReference>
<proteinExistence type="predicted"/>
<comment type="caution">
    <text evidence="3">The sequence shown here is derived from an EMBL/GenBank/DDBJ whole genome shotgun (WGS) entry which is preliminary data.</text>
</comment>
<keyword evidence="1" id="KW-0732">Signal</keyword>
<reference evidence="3" key="2">
    <citation type="journal article" date="2014" name="ISME J.">
        <title>Microbial stratification in low pH oxic and suboxic macroscopic growths along an acid mine drainage.</title>
        <authorList>
            <person name="Mendez-Garcia C."/>
            <person name="Mesa V."/>
            <person name="Sprenger R.R."/>
            <person name="Richter M."/>
            <person name="Diez M.S."/>
            <person name="Solano J."/>
            <person name="Bargiela R."/>
            <person name="Golyshina O.V."/>
            <person name="Manteca A."/>
            <person name="Ramos J.L."/>
            <person name="Gallego J.R."/>
            <person name="Llorente I."/>
            <person name="Martins Dos Santos V.A."/>
            <person name="Jensen O.N."/>
            <person name="Pelaez A.I."/>
            <person name="Sanchez J."/>
            <person name="Ferrer M."/>
        </authorList>
    </citation>
    <scope>NUCLEOTIDE SEQUENCE</scope>
</reference>
<dbReference type="AlphaFoldDB" id="T1BQS4"/>
<accession>T1BQS4</accession>
<protein>
    <submittedName>
        <fullName evidence="3">Phosphate ABC transporter phosphate binding protein</fullName>
    </submittedName>
</protein>